<comment type="caution">
    <text evidence="2">The sequence shown here is derived from an EMBL/GenBank/DDBJ whole genome shotgun (WGS) entry which is preliminary data.</text>
</comment>
<dbReference type="PANTHER" id="PTHR42783:SF3">
    <property type="entry name" value="GLUTAMATE SYNTHASE [NADPH] SMALL CHAIN-RELATED"/>
    <property type="match status" value="1"/>
</dbReference>
<dbReference type="Pfam" id="PF13247">
    <property type="entry name" value="Fer4_11"/>
    <property type="match status" value="1"/>
</dbReference>
<sequence length="1063" mass="117114">MASKKRYWRSIEELQDSSLTEELAKNEFAEELPVEGFLGKSEALESSKTSRRDFLKFLGFSTAAATLAACEAPIVKSVPYVVKPDEITPGVPTYYASTMYDGYDYASVIVKTREGRPIKIEPNKGANNFGTTNARVQASVLSLYDSNRIAKPRISGADSTWDAVDTVVLKQLANLGGKKAVVITPSLPSPSTKSLIQNFQSKYGNVEHVVFDAVDSTPALDAAEEVFGQRVIPHVDLSNTELVVGFNADFLNDFNGLSLEKSYATAKKPGEKMLRHIQVESNLSMTGANSDSRFPLKPSMTYKVLADVYNALNGAKATTDVGAAIASELKAKGSKAVVLADGNKDAYALAYAINQMLGSTAITGKSVFLKESNHAKFKSFLNDANAGNVGLLLIFNSNPIEHSSYGENFKEILKKVPVSVALTDQNNETAKNVNVVAPTPHWLESWGDFNPMTGVYALQQPTIQPIFDTRQFQDSLIKWTKADGSDLVETETTEGAVAAAAAAVVDSATAAIQKVAASVSIGEADSYYNYLKKYWESNVLGGTSFNQALYDGVVEKDSEVGLTANATGAASAASALSKLTSSDWEIQLYTKVGMGDGRNATNPWLQEFPDPVSRTVWDNYFTMNPQDADALDISMWNSGPERNGRMQFNGPYYTATVNGQKITAPVFVQPGQAKGTLGLALGYGVKGRIAEANNLDQIGVNAYPIYKDGAKTANIESLEAAGGSHEFANIQMMNTLMGRYEIAKEAYNEDFLTKPADEWNKQPTMDTFQGKGTPVKEVDLWRSFDRTDGPHFKLSIDLNSCTGCGACVIACHAENNVAVVGKDEVRRSRDMHWLRIDRYYSDHMQEKHPERYPYTQTEALKDEEYIEPTQYKILVRPNETNPDVIFQPMMCQHCNHAPCEAVCPVAATSHGKQGQNQMAYNRCVGTRYCANNCPYKVRRFNWFNYAQNEKFDYHMNNDLGRMVLNPDVVVRQRGVMEKCSMCIQMTQAAILEAKKEGRRVKDEEFSTACVNACTTGAMAFGDINDPNSKVTELEKDKRKYIVLEDVGTQPNVFYHVKIRNRKN</sequence>
<dbReference type="NCBIfam" id="TIGR04519">
    <property type="entry name" value="MoCo_extend_TAT"/>
    <property type="match status" value="1"/>
</dbReference>
<feature type="domain" description="4Fe-4S ferredoxin-type" evidence="1">
    <location>
        <begin position="792"/>
        <end position="822"/>
    </location>
</feature>
<dbReference type="PANTHER" id="PTHR42783">
    <property type="entry name" value="GLUTAMATE SYNTHASE [NADPH] SMALL CHAIN"/>
    <property type="match status" value="1"/>
</dbReference>
<proteinExistence type="predicted"/>
<feature type="domain" description="4Fe-4S ferredoxin-type" evidence="1">
    <location>
        <begin position="914"/>
        <end position="943"/>
    </location>
</feature>
<dbReference type="InterPro" id="IPR017896">
    <property type="entry name" value="4Fe4S_Fe-S-bd"/>
</dbReference>
<dbReference type="SUPFAM" id="SSF53706">
    <property type="entry name" value="Formate dehydrogenase/DMSO reductase, domains 1-3"/>
    <property type="match status" value="1"/>
</dbReference>
<gene>
    <name evidence="2" type="ORF">NMK71_00540</name>
</gene>
<evidence type="ECO:0000259" key="1">
    <source>
        <dbReference type="PROSITE" id="PS51379"/>
    </source>
</evidence>
<dbReference type="Gene3D" id="3.30.70.20">
    <property type="match status" value="2"/>
</dbReference>
<evidence type="ECO:0000313" key="2">
    <source>
        <dbReference type="EMBL" id="MDG4944891.1"/>
    </source>
</evidence>
<dbReference type="RefSeq" id="WP_304419636.1">
    <property type="nucleotide sequence ID" value="NZ_JANCMU010000001.1"/>
</dbReference>
<dbReference type="AlphaFoldDB" id="A0A9X4MYY3"/>
<organism evidence="2 3">
    <name type="scientific">Profundicola chukchiensis</name>
    <dbReference type="NCBI Taxonomy" id="2961959"/>
    <lineage>
        <taxon>Bacteria</taxon>
        <taxon>Pseudomonadati</taxon>
        <taxon>Bacteroidota</taxon>
        <taxon>Flavobacteriia</taxon>
        <taxon>Flavobacteriales</taxon>
        <taxon>Weeksellaceae</taxon>
        <taxon>Profundicola</taxon>
    </lineage>
</organism>
<dbReference type="Proteomes" id="UP001152599">
    <property type="component" value="Unassembled WGS sequence"/>
</dbReference>
<dbReference type="EMBL" id="JANCMU010000001">
    <property type="protein sequence ID" value="MDG4944891.1"/>
    <property type="molecule type" value="Genomic_DNA"/>
</dbReference>
<dbReference type="PROSITE" id="PS51318">
    <property type="entry name" value="TAT"/>
    <property type="match status" value="1"/>
</dbReference>
<name>A0A9X4MYY3_9FLAO</name>
<dbReference type="NCBIfam" id="TIGR01409">
    <property type="entry name" value="TAT_signal_seq"/>
    <property type="match status" value="1"/>
</dbReference>
<dbReference type="InterPro" id="IPR030948">
    <property type="entry name" value="TAT_var_transloc_signal_dom"/>
</dbReference>
<dbReference type="CDD" id="cd10551">
    <property type="entry name" value="PsrB"/>
    <property type="match status" value="1"/>
</dbReference>
<keyword evidence="3" id="KW-1185">Reference proteome</keyword>
<dbReference type="SUPFAM" id="SSF54862">
    <property type="entry name" value="4Fe-4S ferredoxins"/>
    <property type="match status" value="1"/>
</dbReference>
<protein>
    <submittedName>
        <fullName evidence="2">TAT-variant-translocated molybdopterin oxidoreductase</fullName>
    </submittedName>
</protein>
<feature type="domain" description="4Fe-4S ferredoxin-type" evidence="1">
    <location>
        <begin position="882"/>
        <end position="913"/>
    </location>
</feature>
<accession>A0A9X4MYY3</accession>
<dbReference type="InterPro" id="IPR019546">
    <property type="entry name" value="TAT_signal_bac_arc"/>
</dbReference>
<dbReference type="Gene3D" id="3.40.50.740">
    <property type="match status" value="1"/>
</dbReference>
<evidence type="ECO:0000313" key="3">
    <source>
        <dbReference type="Proteomes" id="UP001152599"/>
    </source>
</evidence>
<dbReference type="InterPro" id="IPR006311">
    <property type="entry name" value="TAT_signal"/>
</dbReference>
<dbReference type="PROSITE" id="PS51379">
    <property type="entry name" value="4FE4S_FER_2"/>
    <property type="match status" value="3"/>
</dbReference>
<reference evidence="2" key="1">
    <citation type="submission" date="2022-07" db="EMBL/GenBank/DDBJ databases">
        <title>Description and genome-wide analysis of Profundicola chukchiensis gen. nov., sp. nov., marine bacteria isolated from bottom sediments of the Chukchi Sea.</title>
        <authorList>
            <person name="Romanenko L."/>
            <person name="Otstavnykh N."/>
            <person name="Kurilenko V."/>
            <person name="Eremeev V."/>
            <person name="Velansky P."/>
            <person name="Mikhailov V."/>
            <person name="Isaeva M."/>
        </authorList>
    </citation>
    <scope>NUCLEOTIDE SEQUENCE</scope>
    <source>
        <strain evidence="2">KMM 9713</strain>
    </source>
</reference>